<name>A0A5C5GGM5_9RHOB</name>
<gene>
    <name evidence="1" type="ORF">FHY64_05240</name>
</gene>
<sequence length="112" mass="12105">MKIILPALVAAIVPVLAGAEGLPMRMYRSDGAPEMMEERIYGVDGTHITAQRMAIPVTVELRRPGGPVPTLDEYYAVADQVATCDEGYVEGESPRIEGDRLVVTFTCMLPPG</sequence>
<comment type="caution">
    <text evidence="1">The sequence shown here is derived from an EMBL/GenBank/DDBJ whole genome shotgun (WGS) entry which is preliminary data.</text>
</comment>
<keyword evidence="2" id="KW-1185">Reference proteome</keyword>
<dbReference type="EMBL" id="VFFF01000001">
    <property type="protein sequence ID" value="TNY32686.1"/>
    <property type="molecule type" value="Genomic_DNA"/>
</dbReference>
<protein>
    <submittedName>
        <fullName evidence="1">Uncharacterized protein</fullName>
    </submittedName>
</protein>
<reference evidence="1 2" key="1">
    <citation type="submission" date="2019-06" db="EMBL/GenBank/DDBJ databases">
        <title>Genome of new Rhodobacteraceae sp. SM1903.</title>
        <authorList>
            <person name="Ren X."/>
        </authorList>
    </citation>
    <scope>NUCLEOTIDE SEQUENCE [LARGE SCALE GENOMIC DNA]</scope>
    <source>
        <strain evidence="1 2">SM1903</strain>
    </source>
</reference>
<evidence type="ECO:0000313" key="2">
    <source>
        <dbReference type="Proteomes" id="UP000314011"/>
    </source>
</evidence>
<organism evidence="1 2">
    <name type="scientific">Pelagovum pacificum</name>
    <dbReference type="NCBI Taxonomy" id="2588711"/>
    <lineage>
        <taxon>Bacteria</taxon>
        <taxon>Pseudomonadati</taxon>
        <taxon>Pseudomonadota</taxon>
        <taxon>Alphaproteobacteria</taxon>
        <taxon>Rhodobacterales</taxon>
        <taxon>Paracoccaceae</taxon>
        <taxon>Pelagovum</taxon>
    </lineage>
</organism>
<accession>A0A5C5GGM5</accession>
<dbReference type="AlphaFoldDB" id="A0A5C5GGM5"/>
<dbReference type="Proteomes" id="UP000314011">
    <property type="component" value="Unassembled WGS sequence"/>
</dbReference>
<proteinExistence type="predicted"/>
<dbReference type="RefSeq" id="WP_140193366.1">
    <property type="nucleotide sequence ID" value="NZ_CP065915.1"/>
</dbReference>
<evidence type="ECO:0000313" key="1">
    <source>
        <dbReference type="EMBL" id="TNY32686.1"/>
    </source>
</evidence>